<dbReference type="PANTHER" id="PTHR19879">
    <property type="entry name" value="TRANSCRIPTION INITIATION FACTOR TFIID"/>
    <property type="match status" value="1"/>
</dbReference>
<evidence type="ECO:0000313" key="8">
    <source>
        <dbReference type="Proteomes" id="UP001152646"/>
    </source>
</evidence>
<feature type="repeat" description="WD" evidence="3">
    <location>
        <begin position="932"/>
        <end position="964"/>
    </location>
</feature>
<dbReference type="CDD" id="cd00200">
    <property type="entry name" value="WD40"/>
    <property type="match status" value="1"/>
</dbReference>
<keyword evidence="1 3" id="KW-0853">WD repeat</keyword>
<evidence type="ECO:0008006" key="9">
    <source>
        <dbReference type="Google" id="ProtNLM"/>
    </source>
</evidence>
<dbReference type="InterPro" id="IPR036322">
    <property type="entry name" value="WD40_repeat_dom_sf"/>
</dbReference>
<dbReference type="InterPro" id="IPR056884">
    <property type="entry name" value="NPHP3-like_N"/>
</dbReference>
<dbReference type="InterPro" id="IPR027417">
    <property type="entry name" value="P-loop_NTPase"/>
</dbReference>
<dbReference type="AlphaFoldDB" id="A0A9W4JUB4"/>
<gene>
    <name evidence="7" type="ORF">PSALAMII_LOCUS10090</name>
</gene>
<comment type="caution">
    <text evidence="7">The sequence shown here is derived from an EMBL/GenBank/DDBJ whole genome shotgun (WGS) entry which is preliminary data.</text>
</comment>
<feature type="compositionally biased region" description="Basic and acidic residues" evidence="4">
    <location>
        <begin position="7"/>
        <end position="16"/>
    </location>
</feature>
<dbReference type="PROSITE" id="PS50294">
    <property type="entry name" value="WD_REPEATS_REGION"/>
    <property type="match status" value="3"/>
</dbReference>
<evidence type="ECO:0000259" key="5">
    <source>
        <dbReference type="Pfam" id="PF17100"/>
    </source>
</evidence>
<dbReference type="Pfam" id="PF24883">
    <property type="entry name" value="NPHP3_N"/>
    <property type="match status" value="1"/>
</dbReference>
<feature type="compositionally biased region" description="Polar residues" evidence="4">
    <location>
        <begin position="18"/>
        <end position="44"/>
    </location>
</feature>
<evidence type="ECO:0000259" key="6">
    <source>
        <dbReference type="Pfam" id="PF24883"/>
    </source>
</evidence>
<evidence type="ECO:0000256" key="2">
    <source>
        <dbReference type="ARBA" id="ARBA00022737"/>
    </source>
</evidence>
<dbReference type="Gene3D" id="3.40.50.300">
    <property type="entry name" value="P-loop containing nucleotide triphosphate hydrolases"/>
    <property type="match status" value="1"/>
</dbReference>
<dbReference type="InterPro" id="IPR031359">
    <property type="entry name" value="NACHT_N"/>
</dbReference>
<dbReference type="Proteomes" id="UP001152646">
    <property type="component" value="Unassembled WGS sequence"/>
</dbReference>
<feature type="domain" description="NWD NACHT-NTPase N-terminal" evidence="5">
    <location>
        <begin position="47"/>
        <end position="236"/>
    </location>
</feature>
<accession>A0A9W4JUB4</accession>
<organism evidence="7 8">
    <name type="scientific">Penicillium salamii</name>
    <dbReference type="NCBI Taxonomy" id="1612424"/>
    <lineage>
        <taxon>Eukaryota</taxon>
        <taxon>Fungi</taxon>
        <taxon>Dikarya</taxon>
        <taxon>Ascomycota</taxon>
        <taxon>Pezizomycotina</taxon>
        <taxon>Eurotiomycetes</taxon>
        <taxon>Eurotiomycetidae</taxon>
        <taxon>Eurotiales</taxon>
        <taxon>Aspergillaceae</taxon>
        <taxon>Penicillium</taxon>
    </lineage>
</organism>
<dbReference type="SUPFAM" id="SSF50978">
    <property type="entry name" value="WD40 repeat-like"/>
    <property type="match status" value="1"/>
</dbReference>
<evidence type="ECO:0000256" key="3">
    <source>
        <dbReference type="PROSITE-ProRule" id="PRU00221"/>
    </source>
</evidence>
<keyword evidence="2" id="KW-0677">Repeat</keyword>
<dbReference type="InterPro" id="IPR020472">
    <property type="entry name" value="WD40_PAC1"/>
</dbReference>
<feature type="repeat" description="WD" evidence="3">
    <location>
        <begin position="890"/>
        <end position="931"/>
    </location>
</feature>
<dbReference type="InterPro" id="IPR001680">
    <property type="entry name" value="WD40_rpt"/>
</dbReference>
<evidence type="ECO:0000256" key="1">
    <source>
        <dbReference type="ARBA" id="ARBA00022574"/>
    </source>
</evidence>
<dbReference type="Pfam" id="PF00400">
    <property type="entry name" value="WD40"/>
    <property type="match status" value="6"/>
</dbReference>
<feature type="region of interest" description="Disordered" evidence="4">
    <location>
        <begin position="1"/>
        <end position="45"/>
    </location>
</feature>
<dbReference type="EMBL" id="CAJVPA010000239">
    <property type="protein sequence ID" value="CAG8419841.1"/>
    <property type="molecule type" value="Genomic_DNA"/>
</dbReference>
<dbReference type="SUPFAM" id="SSF52540">
    <property type="entry name" value="P-loop containing nucleoside triphosphate hydrolases"/>
    <property type="match status" value="1"/>
</dbReference>
<dbReference type="OrthoDB" id="674604at2759"/>
<dbReference type="InterPro" id="IPR015943">
    <property type="entry name" value="WD40/YVTN_repeat-like_dom_sf"/>
</dbReference>
<dbReference type="PROSITE" id="PS50082">
    <property type="entry name" value="WD_REPEATS_2"/>
    <property type="match status" value="5"/>
</dbReference>
<dbReference type="PANTHER" id="PTHR19879:SF9">
    <property type="entry name" value="TRANSCRIPTION INITIATION FACTOR TFIID SUBUNIT 5"/>
    <property type="match status" value="1"/>
</dbReference>
<dbReference type="PRINTS" id="PR00320">
    <property type="entry name" value="GPROTEINBRPT"/>
</dbReference>
<feature type="repeat" description="WD" evidence="3">
    <location>
        <begin position="982"/>
        <end position="1014"/>
    </location>
</feature>
<sequence length="1207" mass="135386">MPRRKLRDFFRKKPSEEGQAQTNLPLRNTNQVVDDSTQNPSEPVQKQDLWQRAYDDLEPKEKELLQRISIPKSDEFPEPIDANVDPSVVDRLKALNGVVETVKIQYEIDKEKSKIKEPIHKILQATLSFQDIIKAFAAFDPTGHAPSVWAVVSLGLTMTQNYRSQKEAWLESCVYLTDILARYGFIEAEYHKDPKTDHHVETALVQVYVAVLRFAAKVQSRVDGNRVVLFGKSILGNALADLEECIDKAESQLGQWLEIVDRQEQRGRGEDLVKKVDTILNEFERVMGSLDELHGKFDLSGLKTAQEARYNAYTGEEYQECLPETRVELLKEIKLWATDPDQKATFWLQGMAGTGKSTVSRTVARWLDKEGLLGGSFFFKKNGTDRDNAKRLFTTLTKQMLERLPHLREPVQKAIKETPAIVEGMRLQEQFNELLFKPLQRLNLGLTSPLVLVVVIDALDECQVPEDIKAFLSTLPQLNQLKRIQLRVFITSRPEIPVIRGLRSVNYEEIILHEIEESIIKHDIAAFFHEKLKSIRDSYGLEKFWPGEEALLALVNMATPLFIYAATICRFVDSELPRRRLRAVLSTPSSGGASGIDQEYAMLAGLYSSVLKDIVSGKQPKELKEFMDDFQQIVGAIVLLFSPLSSAALSELIQLDKETTQGRLSTLRSVLSVPRDGDETTPIQLLHLSFREFLVSQPASADFWIDEKTIHTKLTVDCLGCMNRGLKRDICLLLAPGARNHEVEKTTIDKNVSLGLQYACRYWIRHLSNSDESAIDWAVVEDFFKLHLLHWLEVLSLLGWMSEAIENIYTLQSLVKEKSSPLAAFLEDARRFVLKNQQLADEVPLQIYYSGLVFAPQRSMIRKTFDAEFPTWFSQSPRVEEDWSAELQVLEGHSSGVTSVAISSDNRILASGSTDQTVRLWDTITGDLKQILEGHSHGVNLVAFSPNGQLLASASNDGTVRLWEPEMGAARLILQCHANTMSVAFSPDGQLLASGSDDGTVRLWDPVAGSLQHTFHGSSFQKVYSIAFSSDGKLLASASLSDDLDASENQNLKIWELRTGNLRHAFGGNEEMFVSVAFSPDNRILAASRLDGVLQIIDLETGNLLHTLEGNLDGSLAFSPDGRLLACAGLVTNLWHLETGKLQRTIKGNRECIAFSPNSRLLASGSSVGKVRLWDPWMGDMQQTSDEILGQEAIQRRFAQSPSLPTV</sequence>
<proteinExistence type="predicted"/>
<dbReference type="SMART" id="SM00320">
    <property type="entry name" value="WD40"/>
    <property type="match status" value="7"/>
</dbReference>
<feature type="domain" description="Nephrocystin 3-like N-terminal" evidence="6">
    <location>
        <begin position="331"/>
        <end position="493"/>
    </location>
</feature>
<evidence type="ECO:0000256" key="4">
    <source>
        <dbReference type="SAM" id="MobiDB-lite"/>
    </source>
</evidence>
<dbReference type="Pfam" id="PF17100">
    <property type="entry name" value="NACHT_N"/>
    <property type="match status" value="1"/>
</dbReference>
<protein>
    <recommendedName>
        <fullName evidence="9">NACHT domain-containing protein</fullName>
    </recommendedName>
</protein>
<feature type="repeat" description="WD" evidence="3">
    <location>
        <begin position="1153"/>
        <end position="1175"/>
    </location>
</feature>
<name>A0A9W4JUB4_9EURO</name>
<evidence type="ECO:0000313" key="7">
    <source>
        <dbReference type="EMBL" id="CAG8419841.1"/>
    </source>
</evidence>
<reference evidence="7" key="1">
    <citation type="submission" date="2021-07" db="EMBL/GenBank/DDBJ databases">
        <authorList>
            <person name="Branca A.L. A."/>
        </authorList>
    </citation>
    <scope>NUCLEOTIDE SEQUENCE</scope>
</reference>
<dbReference type="Gene3D" id="2.130.10.10">
    <property type="entry name" value="YVTN repeat-like/Quinoprotein amine dehydrogenase"/>
    <property type="match status" value="3"/>
</dbReference>
<feature type="repeat" description="WD" evidence="3">
    <location>
        <begin position="1066"/>
        <end position="1107"/>
    </location>
</feature>